<accession>A0A6N9TX48</accession>
<dbReference type="Proteomes" id="UP000735541">
    <property type="component" value="Unassembled WGS sequence"/>
</dbReference>
<reference evidence="1 4" key="2">
    <citation type="submission" date="2021-07" db="EMBL/GenBank/DDBJ databases">
        <title>Sequencing Streptomyces halstedii LGO-A4 genome an citrus endophytic actinomycete.</title>
        <authorList>
            <person name="Samborskyy M."/>
            <person name="Scott N."/>
            <person name="Deglau R."/>
            <person name="Dickens S."/>
            <person name="Oliveira L.G."/>
        </authorList>
    </citation>
    <scope>NUCLEOTIDE SEQUENCE [LARGE SCALE GENOMIC DNA]</scope>
    <source>
        <strain evidence="1 4">LGO-A4</strain>
    </source>
</reference>
<evidence type="ECO:0000313" key="2">
    <source>
        <dbReference type="EMBL" id="NEA16084.1"/>
    </source>
</evidence>
<reference evidence="2 3" key="1">
    <citation type="submission" date="2020-01" db="EMBL/GenBank/DDBJ databases">
        <title>Insect and environment-associated Actinomycetes.</title>
        <authorList>
            <person name="Currrie C."/>
            <person name="Chevrette M."/>
            <person name="Carlson C."/>
            <person name="Stubbendieck R."/>
            <person name="Wendt-Pienkowski E."/>
        </authorList>
    </citation>
    <scope>NUCLEOTIDE SEQUENCE [LARGE SCALE GENOMIC DNA]</scope>
    <source>
        <strain evidence="2 3">SID11342</strain>
    </source>
</reference>
<evidence type="ECO:0000313" key="3">
    <source>
        <dbReference type="Proteomes" id="UP000471293"/>
    </source>
</evidence>
<organism evidence="2 3">
    <name type="scientific">Streptomyces halstedii</name>
    <dbReference type="NCBI Taxonomy" id="1944"/>
    <lineage>
        <taxon>Bacteria</taxon>
        <taxon>Bacillati</taxon>
        <taxon>Actinomycetota</taxon>
        <taxon>Actinomycetes</taxon>
        <taxon>Kitasatosporales</taxon>
        <taxon>Streptomycetaceae</taxon>
        <taxon>Streptomyces</taxon>
    </lineage>
</organism>
<proteinExistence type="predicted"/>
<sequence length="146" mass="15676">MLRHTLAHLLGARRSRSVAEPGVPGRVRLPLPPALSASLGCDAVGVPARYGFRLMSHLPRAGCVFADADQWWWIVPSGSDLDLDWPEQVSYVTGACVPGGRPRLIHVPDSRTPYTPPIPLYLMVCQVTGVAPSWAAPGRPKAVPAP</sequence>
<comment type="caution">
    <text evidence="2">The sequence shown here is derived from an EMBL/GenBank/DDBJ whole genome shotgun (WGS) entry which is preliminary data.</text>
</comment>
<dbReference type="EMBL" id="JAHUVW010000001">
    <property type="protein sequence ID" value="MBV7672328.1"/>
    <property type="molecule type" value="Genomic_DNA"/>
</dbReference>
<dbReference type="EMBL" id="JAAGLQ010000222">
    <property type="protein sequence ID" value="NEA16084.1"/>
    <property type="molecule type" value="Genomic_DNA"/>
</dbReference>
<keyword evidence="4" id="KW-1185">Reference proteome</keyword>
<dbReference type="Proteomes" id="UP000471293">
    <property type="component" value="Unassembled WGS sequence"/>
</dbReference>
<name>A0A6N9TX48_STRHA</name>
<protein>
    <submittedName>
        <fullName evidence="2">Uncharacterized protein</fullName>
    </submittedName>
</protein>
<dbReference type="RefSeq" id="WP_103493318.1">
    <property type="nucleotide sequence ID" value="NZ_JAAGLQ010000222.1"/>
</dbReference>
<dbReference type="AlphaFoldDB" id="A0A6N9TX48"/>
<evidence type="ECO:0000313" key="4">
    <source>
        <dbReference type="Proteomes" id="UP000735541"/>
    </source>
</evidence>
<gene>
    <name evidence="2" type="ORF">G3I29_11215</name>
    <name evidence="1" type="ORF">STHAL_23040</name>
</gene>
<evidence type="ECO:0000313" key="1">
    <source>
        <dbReference type="EMBL" id="MBV7672328.1"/>
    </source>
</evidence>